<feature type="transmembrane region" description="Helical" evidence="1">
    <location>
        <begin position="43"/>
        <end position="63"/>
    </location>
</feature>
<keyword evidence="1" id="KW-0472">Membrane</keyword>
<keyword evidence="3" id="KW-1185">Reference proteome</keyword>
<gene>
    <name evidence="2" type="ORF">L0U88_04660</name>
</gene>
<evidence type="ECO:0000256" key="1">
    <source>
        <dbReference type="SAM" id="Phobius"/>
    </source>
</evidence>
<keyword evidence="1" id="KW-0812">Transmembrane</keyword>
<feature type="transmembrane region" description="Helical" evidence="1">
    <location>
        <begin position="148"/>
        <end position="169"/>
    </location>
</feature>
<accession>A0ABS9BGY3</accession>
<reference evidence="2 3" key="1">
    <citation type="submission" date="2022-01" db="EMBL/GenBank/DDBJ databases">
        <title>Flavihumibacter sp. nov., isolated from sediment of a river.</title>
        <authorList>
            <person name="Liu H."/>
        </authorList>
    </citation>
    <scope>NUCLEOTIDE SEQUENCE [LARGE SCALE GENOMIC DNA]</scope>
    <source>
        <strain evidence="2 3">RY-1</strain>
    </source>
</reference>
<sequence length="195" mass="22340">MQDELFELKQSWKKEQSDAKESMHTDWSKQATAKRNASLVSQYATIVILSCTVLLIYLFLVRWYPYSTIAGKTGVGLMIGTLLIRILIEVFSIRKARSIKTWLSAEAYTKATINYRSFRKFVHGPVTISIVVIYLVGFYLLMPEFSRHAPLWLTVLCCASVPPGAFIMIHQIRKGIKKEMAILQDWIKLNSMLDS</sequence>
<feature type="transmembrane region" description="Helical" evidence="1">
    <location>
        <begin position="69"/>
        <end position="88"/>
    </location>
</feature>
<keyword evidence="1" id="KW-1133">Transmembrane helix</keyword>
<proteinExistence type="predicted"/>
<dbReference type="Proteomes" id="UP001200145">
    <property type="component" value="Unassembled WGS sequence"/>
</dbReference>
<feature type="transmembrane region" description="Helical" evidence="1">
    <location>
        <begin position="121"/>
        <end position="142"/>
    </location>
</feature>
<dbReference type="RefSeq" id="WP_234864448.1">
    <property type="nucleotide sequence ID" value="NZ_JAKEVY010000001.1"/>
</dbReference>
<protein>
    <submittedName>
        <fullName evidence="2">Uncharacterized protein</fullName>
    </submittedName>
</protein>
<dbReference type="EMBL" id="JAKEVY010000001">
    <property type="protein sequence ID" value="MCF1713921.1"/>
    <property type="molecule type" value="Genomic_DNA"/>
</dbReference>
<evidence type="ECO:0000313" key="3">
    <source>
        <dbReference type="Proteomes" id="UP001200145"/>
    </source>
</evidence>
<name>A0ABS9BGY3_9BACT</name>
<comment type="caution">
    <text evidence="2">The sequence shown here is derived from an EMBL/GenBank/DDBJ whole genome shotgun (WGS) entry which is preliminary data.</text>
</comment>
<evidence type="ECO:0000313" key="2">
    <source>
        <dbReference type="EMBL" id="MCF1713921.1"/>
    </source>
</evidence>
<organism evidence="2 3">
    <name type="scientific">Flavihumibacter fluminis</name>
    <dbReference type="NCBI Taxonomy" id="2909236"/>
    <lineage>
        <taxon>Bacteria</taxon>
        <taxon>Pseudomonadati</taxon>
        <taxon>Bacteroidota</taxon>
        <taxon>Chitinophagia</taxon>
        <taxon>Chitinophagales</taxon>
        <taxon>Chitinophagaceae</taxon>
        <taxon>Flavihumibacter</taxon>
    </lineage>
</organism>